<dbReference type="Proteomes" id="UP000191691">
    <property type="component" value="Unassembled WGS sequence"/>
</dbReference>
<organism evidence="1 2">
    <name type="scientific">Penicillium nalgiovense</name>
    <dbReference type="NCBI Taxonomy" id="60175"/>
    <lineage>
        <taxon>Eukaryota</taxon>
        <taxon>Fungi</taxon>
        <taxon>Dikarya</taxon>
        <taxon>Ascomycota</taxon>
        <taxon>Pezizomycotina</taxon>
        <taxon>Eurotiomycetes</taxon>
        <taxon>Eurotiomycetidae</taxon>
        <taxon>Eurotiales</taxon>
        <taxon>Aspergillaceae</taxon>
        <taxon>Penicillium</taxon>
    </lineage>
</organism>
<accession>A0A1V6TLJ7</accession>
<evidence type="ECO:0000313" key="2">
    <source>
        <dbReference type="Proteomes" id="UP000191691"/>
    </source>
</evidence>
<sequence>PWHDRTPGLLHPLPIPERPWQHIAMDFRSFPRDRYGYDAVYVVV</sequence>
<name>A0A1V6TLJ7_PENNA</name>
<proteinExistence type="predicted"/>
<comment type="caution">
    <text evidence="1">The sequence shown here is derived from an EMBL/GenBank/DDBJ whole genome shotgun (WGS) entry which is preliminary data.</text>
</comment>
<feature type="non-terminal residue" evidence="1">
    <location>
        <position position="44"/>
    </location>
</feature>
<reference evidence="2" key="1">
    <citation type="journal article" date="2017" name="Nat. Microbiol.">
        <title>Global analysis of biosynthetic gene clusters reveals vast potential of secondary metabolite production in Penicillium species.</title>
        <authorList>
            <person name="Nielsen J.C."/>
            <person name="Grijseels S."/>
            <person name="Prigent S."/>
            <person name="Ji B."/>
            <person name="Dainat J."/>
            <person name="Nielsen K.F."/>
            <person name="Frisvad J.C."/>
            <person name="Workman M."/>
            <person name="Nielsen J."/>
        </authorList>
    </citation>
    <scope>NUCLEOTIDE SEQUENCE [LARGE SCALE GENOMIC DNA]</scope>
    <source>
        <strain evidence="2">IBT 13039</strain>
    </source>
</reference>
<dbReference type="STRING" id="60175.A0A1V6TLJ7"/>
<protein>
    <submittedName>
        <fullName evidence="1">Uncharacterized protein</fullName>
    </submittedName>
</protein>
<keyword evidence="2" id="KW-1185">Reference proteome</keyword>
<dbReference type="AlphaFoldDB" id="A0A1V6TLJ7"/>
<gene>
    <name evidence="1" type="ORF">PENNAL_c0986G00585</name>
</gene>
<feature type="non-terminal residue" evidence="1">
    <location>
        <position position="1"/>
    </location>
</feature>
<dbReference type="EMBL" id="MOOB01000986">
    <property type="protein sequence ID" value="OQE27207.1"/>
    <property type="molecule type" value="Genomic_DNA"/>
</dbReference>
<evidence type="ECO:0000313" key="1">
    <source>
        <dbReference type="EMBL" id="OQE27207.1"/>
    </source>
</evidence>